<dbReference type="OrthoDB" id="1467719at2"/>
<evidence type="ECO:0000313" key="3">
    <source>
        <dbReference type="EMBL" id="SFC79883.1"/>
    </source>
</evidence>
<proteinExistence type="predicted"/>
<keyword evidence="1" id="KW-0175">Coiled coil</keyword>
<dbReference type="EMBL" id="FOLL01000028">
    <property type="protein sequence ID" value="SFC79883.1"/>
    <property type="molecule type" value="Genomic_DNA"/>
</dbReference>
<dbReference type="RefSeq" id="WP_090975092.1">
    <property type="nucleotide sequence ID" value="NZ_FOLL01000028.1"/>
</dbReference>
<keyword evidence="2" id="KW-0472">Membrane</keyword>
<organism evidence="3 4">
    <name type="scientific">Parapedobacter composti</name>
    <dbReference type="NCBI Taxonomy" id="623281"/>
    <lineage>
        <taxon>Bacteria</taxon>
        <taxon>Pseudomonadati</taxon>
        <taxon>Bacteroidota</taxon>
        <taxon>Sphingobacteriia</taxon>
        <taxon>Sphingobacteriales</taxon>
        <taxon>Sphingobacteriaceae</taxon>
        <taxon>Parapedobacter</taxon>
    </lineage>
</organism>
<reference evidence="3 4" key="1">
    <citation type="submission" date="2016-10" db="EMBL/GenBank/DDBJ databases">
        <authorList>
            <person name="de Groot N.N."/>
        </authorList>
    </citation>
    <scope>NUCLEOTIDE SEQUENCE [LARGE SCALE GENOMIC DNA]</scope>
    <source>
        <strain evidence="3 4">DSM 22900</strain>
    </source>
</reference>
<dbReference type="InterPro" id="IPR007060">
    <property type="entry name" value="FtsL/DivIC"/>
</dbReference>
<sequence>MGRLLSIIRNKYIIASTAFLVWMLFFDRHDVATQYGYYSQLKGLKAEKAFYTEEIERVTKAIHDLNNDPKELQRVARERYKMKKENEDVFVIIERQE</sequence>
<dbReference type="STRING" id="623281.SAMN05421747_12815"/>
<feature type="transmembrane region" description="Helical" evidence="2">
    <location>
        <begin position="12"/>
        <end position="29"/>
    </location>
</feature>
<keyword evidence="2" id="KW-0812">Transmembrane</keyword>
<feature type="coiled-coil region" evidence="1">
    <location>
        <begin position="41"/>
        <end position="68"/>
    </location>
</feature>
<keyword evidence="4" id="KW-1185">Reference proteome</keyword>
<evidence type="ECO:0000313" key="4">
    <source>
        <dbReference type="Proteomes" id="UP000199577"/>
    </source>
</evidence>
<accession>A0A1I1MB60</accession>
<dbReference type="Pfam" id="PF04977">
    <property type="entry name" value="DivIC"/>
    <property type="match status" value="1"/>
</dbReference>
<evidence type="ECO:0000256" key="1">
    <source>
        <dbReference type="SAM" id="Coils"/>
    </source>
</evidence>
<dbReference type="AlphaFoldDB" id="A0A1I1MB60"/>
<name>A0A1I1MB60_9SPHI</name>
<evidence type="ECO:0000256" key="2">
    <source>
        <dbReference type="SAM" id="Phobius"/>
    </source>
</evidence>
<dbReference type="Proteomes" id="UP000199577">
    <property type="component" value="Unassembled WGS sequence"/>
</dbReference>
<protein>
    <submittedName>
        <fullName evidence="3">Septum formation initiator</fullName>
    </submittedName>
</protein>
<gene>
    <name evidence="3" type="ORF">SAMN05421747_12815</name>
</gene>
<keyword evidence="2" id="KW-1133">Transmembrane helix</keyword>